<keyword evidence="2" id="KW-0223">Dioxygenase</keyword>
<evidence type="ECO:0000256" key="2">
    <source>
        <dbReference type="ARBA" id="ARBA00022964"/>
    </source>
</evidence>
<comment type="cofactor">
    <cofactor evidence="5">
        <name>Fe(2+)</name>
        <dbReference type="ChEBI" id="CHEBI:29033"/>
    </cofactor>
    <text evidence="5">Binds 1 Fe(2+) ion per subunit.</text>
</comment>
<evidence type="ECO:0000313" key="7">
    <source>
        <dbReference type="EMBL" id="KAI0289928.1"/>
    </source>
</evidence>
<organism evidence="7 8">
    <name type="scientific">Multifurca ochricompacta</name>
    <dbReference type="NCBI Taxonomy" id="376703"/>
    <lineage>
        <taxon>Eukaryota</taxon>
        <taxon>Fungi</taxon>
        <taxon>Dikarya</taxon>
        <taxon>Basidiomycota</taxon>
        <taxon>Agaricomycotina</taxon>
        <taxon>Agaricomycetes</taxon>
        <taxon>Russulales</taxon>
        <taxon>Russulaceae</taxon>
        <taxon>Multifurca</taxon>
    </lineage>
</organism>
<proteinExistence type="predicted"/>
<evidence type="ECO:0000259" key="6">
    <source>
        <dbReference type="Pfam" id="PF13532"/>
    </source>
</evidence>
<dbReference type="AlphaFoldDB" id="A0AAD4QGQ3"/>
<dbReference type="Proteomes" id="UP001203297">
    <property type="component" value="Unassembled WGS sequence"/>
</dbReference>
<protein>
    <recommendedName>
        <fullName evidence="6">Alpha-ketoglutarate-dependent dioxygenase AlkB-like domain-containing protein</fullName>
    </recommendedName>
</protein>
<dbReference type="SUPFAM" id="SSF51197">
    <property type="entry name" value="Clavaminate synthase-like"/>
    <property type="match status" value="1"/>
</dbReference>
<keyword evidence="8" id="KW-1185">Reference proteome</keyword>
<reference evidence="7" key="1">
    <citation type="journal article" date="2022" name="New Phytol.">
        <title>Evolutionary transition to the ectomycorrhizal habit in the genomes of a hyperdiverse lineage of mushroom-forming fungi.</title>
        <authorList>
            <person name="Looney B."/>
            <person name="Miyauchi S."/>
            <person name="Morin E."/>
            <person name="Drula E."/>
            <person name="Courty P.E."/>
            <person name="Kohler A."/>
            <person name="Kuo A."/>
            <person name="LaButti K."/>
            <person name="Pangilinan J."/>
            <person name="Lipzen A."/>
            <person name="Riley R."/>
            <person name="Andreopoulos W."/>
            <person name="He G."/>
            <person name="Johnson J."/>
            <person name="Nolan M."/>
            <person name="Tritt A."/>
            <person name="Barry K.W."/>
            <person name="Grigoriev I.V."/>
            <person name="Nagy L.G."/>
            <person name="Hibbett D."/>
            <person name="Henrissat B."/>
            <person name="Matheny P.B."/>
            <person name="Labbe J."/>
            <person name="Martin F.M."/>
        </authorList>
    </citation>
    <scope>NUCLEOTIDE SEQUENCE</scope>
    <source>
        <strain evidence="7">BPL690</strain>
    </source>
</reference>
<dbReference type="Pfam" id="PF13532">
    <property type="entry name" value="2OG-FeII_Oxy_2"/>
    <property type="match status" value="1"/>
</dbReference>
<dbReference type="GO" id="GO:0008198">
    <property type="term" value="F:ferrous iron binding"/>
    <property type="evidence" value="ECO:0007669"/>
    <property type="project" value="TreeGrafter"/>
</dbReference>
<comment type="caution">
    <text evidence="7">The sequence shown here is derived from an EMBL/GenBank/DDBJ whole genome shotgun (WGS) entry which is preliminary data.</text>
</comment>
<feature type="binding site" evidence="5">
    <location>
        <position position="3"/>
    </location>
    <ligand>
        <name>Fe cation</name>
        <dbReference type="ChEBI" id="CHEBI:24875"/>
        <note>catalytic</note>
    </ligand>
</feature>
<gene>
    <name evidence="7" type="ORF">B0F90DRAFT_1825672</name>
</gene>
<accession>A0AAD4QGQ3</accession>
<keyword evidence="3" id="KW-0560">Oxidoreductase</keyword>
<dbReference type="GO" id="GO:0005737">
    <property type="term" value="C:cytoplasm"/>
    <property type="evidence" value="ECO:0007669"/>
    <property type="project" value="TreeGrafter"/>
</dbReference>
<name>A0AAD4QGQ3_9AGAM</name>
<sequence>MGHVDRSKLCTTSPLASISLGNAAVFLIGGLTRDVTPIPILLRSGDVVVISGPACWCAYRGVLRITRRNIATIS</sequence>
<dbReference type="InterPro" id="IPR004574">
    <property type="entry name" value="Alkb"/>
</dbReference>
<evidence type="ECO:0000313" key="8">
    <source>
        <dbReference type="Proteomes" id="UP001203297"/>
    </source>
</evidence>
<evidence type="ECO:0000256" key="4">
    <source>
        <dbReference type="ARBA" id="ARBA00023004"/>
    </source>
</evidence>
<dbReference type="GO" id="GO:0035513">
    <property type="term" value="P:oxidative RNA demethylation"/>
    <property type="evidence" value="ECO:0007669"/>
    <property type="project" value="TreeGrafter"/>
</dbReference>
<dbReference type="EMBL" id="WTXG01000262">
    <property type="protein sequence ID" value="KAI0289928.1"/>
    <property type="molecule type" value="Genomic_DNA"/>
</dbReference>
<keyword evidence="4 5" id="KW-0408">Iron</keyword>
<dbReference type="PANTHER" id="PTHR16557:SF2">
    <property type="entry name" value="NUCLEIC ACID DIOXYGENASE ALKBH1"/>
    <property type="match status" value="1"/>
</dbReference>
<evidence type="ECO:0000256" key="1">
    <source>
        <dbReference type="ARBA" id="ARBA00022723"/>
    </source>
</evidence>
<dbReference type="GO" id="GO:0035515">
    <property type="term" value="F:oxidative RNA demethylase activity"/>
    <property type="evidence" value="ECO:0007669"/>
    <property type="project" value="TreeGrafter"/>
</dbReference>
<dbReference type="PANTHER" id="PTHR16557">
    <property type="entry name" value="ALKYLATED DNA REPAIR PROTEIN ALKB-RELATED"/>
    <property type="match status" value="1"/>
</dbReference>
<dbReference type="InterPro" id="IPR037151">
    <property type="entry name" value="AlkB-like_sf"/>
</dbReference>
<dbReference type="GO" id="GO:0035516">
    <property type="term" value="F:broad specificity oxidative DNA demethylase activity"/>
    <property type="evidence" value="ECO:0007669"/>
    <property type="project" value="TreeGrafter"/>
</dbReference>
<dbReference type="InterPro" id="IPR027450">
    <property type="entry name" value="AlkB-like"/>
</dbReference>
<evidence type="ECO:0000256" key="3">
    <source>
        <dbReference type="ARBA" id="ARBA00023002"/>
    </source>
</evidence>
<keyword evidence="1 5" id="KW-0479">Metal-binding</keyword>
<feature type="binding site" evidence="5">
    <location>
        <position position="5"/>
    </location>
    <ligand>
        <name>Fe cation</name>
        <dbReference type="ChEBI" id="CHEBI:24875"/>
        <note>catalytic</note>
    </ligand>
</feature>
<feature type="domain" description="Alpha-ketoglutarate-dependent dioxygenase AlkB-like" evidence="6">
    <location>
        <begin position="2"/>
        <end position="67"/>
    </location>
</feature>
<dbReference type="Gene3D" id="2.60.120.590">
    <property type="entry name" value="Alpha-ketoglutarate-dependent dioxygenase AlkB-like"/>
    <property type="match status" value="1"/>
</dbReference>
<evidence type="ECO:0000256" key="5">
    <source>
        <dbReference type="PIRSR" id="PIRSR604574-2"/>
    </source>
</evidence>